<dbReference type="Proteomes" id="UP000194127">
    <property type="component" value="Unassembled WGS sequence"/>
</dbReference>
<dbReference type="RefSeq" id="XP_024334426.1">
    <property type="nucleotide sequence ID" value="XM_024477935.1"/>
</dbReference>
<keyword evidence="3" id="KW-1185">Reference proteome</keyword>
<evidence type="ECO:0000313" key="3">
    <source>
        <dbReference type="Proteomes" id="UP000194127"/>
    </source>
</evidence>
<proteinExistence type="predicted"/>
<dbReference type="EMBL" id="KZ110607">
    <property type="protein sequence ID" value="OSX57632.1"/>
    <property type="molecule type" value="Genomic_DNA"/>
</dbReference>
<evidence type="ECO:0000256" key="1">
    <source>
        <dbReference type="SAM" id="MobiDB-lite"/>
    </source>
</evidence>
<gene>
    <name evidence="2" type="ORF">POSPLADRAFT_1041579</name>
</gene>
<name>A0A1X6MN67_9APHY</name>
<feature type="region of interest" description="Disordered" evidence="1">
    <location>
        <begin position="38"/>
        <end position="66"/>
    </location>
</feature>
<dbReference type="GeneID" id="36322885"/>
<organism evidence="2 3">
    <name type="scientific">Postia placenta MAD-698-R-SB12</name>
    <dbReference type="NCBI Taxonomy" id="670580"/>
    <lineage>
        <taxon>Eukaryota</taxon>
        <taxon>Fungi</taxon>
        <taxon>Dikarya</taxon>
        <taxon>Basidiomycota</taxon>
        <taxon>Agaricomycotina</taxon>
        <taxon>Agaricomycetes</taxon>
        <taxon>Polyporales</taxon>
        <taxon>Adustoporiaceae</taxon>
        <taxon>Rhodonia</taxon>
    </lineage>
</organism>
<reference evidence="2 3" key="1">
    <citation type="submission" date="2017-04" db="EMBL/GenBank/DDBJ databases">
        <title>Genome Sequence of the Model Brown-Rot Fungus Postia placenta SB12.</title>
        <authorList>
            <consortium name="DOE Joint Genome Institute"/>
            <person name="Gaskell J."/>
            <person name="Kersten P."/>
            <person name="Larrondo L.F."/>
            <person name="Canessa P."/>
            <person name="Martinez D."/>
            <person name="Hibbett D."/>
            <person name="Schmoll M."/>
            <person name="Kubicek C.P."/>
            <person name="Martinez A.T."/>
            <person name="Yadav J."/>
            <person name="Master E."/>
            <person name="Magnuson J.K."/>
            <person name="James T."/>
            <person name="Yaver D."/>
            <person name="Berka R."/>
            <person name="Labutti K."/>
            <person name="Lipzen A."/>
            <person name="Aerts A."/>
            <person name="Barry K."/>
            <person name="Henrissat B."/>
            <person name="Blanchette R."/>
            <person name="Grigoriev I."/>
            <person name="Cullen D."/>
        </authorList>
    </citation>
    <scope>NUCLEOTIDE SEQUENCE [LARGE SCALE GENOMIC DNA]</scope>
    <source>
        <strain evidence="2 3">MAD-698-R-SB12</strain>
    </source>
</reference>
<protein>
    <submittedName>
        <fullName evidence="2">Uncharacterized protein</fullName>
    </submittedName>
</protein>
<sequence>MSSPLESQYPRLRQGQGPLRSICHVRFRQSVNADFTLSRTQPLSSRTPPPRTKRLGHFDRALPPSV</sequence>
<evidence type="ECO:0000313" key="2">
    <source>
        <dbReference type="EMBL" id="OSX57632.1"/>
    </source>
</evidence>
<dbReference type="AlphaFoldDB" id="A0A1X6MN67"/>
<accession>A0A1X6MN67</accession>